<evidence type="ECO:0000313" key="4">
    <source>
        <dbReference type="Proteomes" id="UP001233999"/>
    </source>
</evidence>
<evidence type="ECO:0000256" key="1">
    <source>
        <dbReference type="SAM" id="MobiDB-lite"/>
    </source>
</evidence>
<reference evidence="3" key="2">
    <citation type="submission" date="2023-05" db="EMBL/GenBank/DDBJ databases">
        <authorList>
            <person name="Fouks B."/>
        </authorList>
    </citation>
    <scope>NUCLEOTIDE SEQUENCE</scope>
    <source>
        <strain evidence="3">Stay&amp;Tobe</strain>
        <tissue evidence="3">Testes</tissue>
    </source>
</reference>
<feature type="non-terminal residue" evidence="3">
    <location>
        <position position="1"/>
    </location>
</feature>
<feature type="non-terminal residue" evidence="3">
    <location>
        <position position="115"/>
    </location>
</feature>
<organism evidence="3 4">
    <name type="scientific">Diploptera punctata</name>
    <name type="common">Pacific beetle cockroach</name>
    <dbReference type="NCBI Taxonomy" id="6984"/>
    <lineage>
        <taxon>Eukaryota</taxon>
        <taxon>Metazoa</taxon>
        <taxon>Ecdysozoa</taxon>
        <taxon>Arthropoda</taxon>
        <taxon>Hexapoda</taxon>
        <taxon>Insecta</taxon>
        <taxon>Pterygota</taxon>
        <taxon>Neoptera</taxon>
        <taxon>Polyneoptera</taxon>
        <taxon>Dictyoptera</taxon>
        <taxon>Blattodea</taxon>
        <taxon>Blaberoidea</taxon>
        <taxon>Blaberidae</taxon>
        <taxon>Diplopterinae</taxon>
        <taxon>Diploptera</taxon>
    </lineage>
</organism>
<evidence type="ECO:0000313" key="3">
    <source>
        <dbReference type="EMBL" id="KAJ9575663.1"/>
    </source>
</evidence>
<keyword evidence="2" id="KW-1133">Transmembrane helix</keyword>
<keyword evidence="4" id="KW-1185">Reference proteome</keyword>
<gene>
    <name evidence="3" type="ORF">L9F63_007471</name>
</gene>
<proteinExistence type="predicted"/>
<name>A0AAD7Z8Z9_DIPPU</name>
<comment type="caution">
    <text evidence="3">The sequence shown here is derived from an EMBL/GenBank/DDBJ whole genome shotgun (WGS) entry which is preliminary data.</text>
</comment>
<dbReference type="Proteomes" id="UP001233999">
    <property type="component" value="Unassembled WGS sequence"/>
</dbReference>
<accession>A0AAD7Z8Z9</accession>
<dbReference type="EMBL" id="JASPKZ010009824">
    <property type="protein sequence ID" value="KAJ9575663.1"/>
    <property type="molecule type" value="Genomic_DNA"/>
</dbReference>
<keyword evidence="2" id="KW-0812">Transmembrane</keyword>
<dbReference type="AlphaFoldDB" id="A0AAD7Z8Z9"/>
<evidence type="ECO:0000256" key="2">
    <source>
        <dbReference type="SAM" id="Phobius"/>
    </source>
</evidence>
<sequence>RQEKMVRVNSCCCGCSLKTGTILIGVYYLISYLLGVVILGIALGIISDPSVQKEIDKAATSDVTAKDLETISKGCDTNEVANTICYEAIETMNGNGISNSDGYNRDTGAISSEES</sequence>
<reference evidence="3" key="1">
    <citation type="journal article" date="2023" name="IScience">
        <title>Live-bearing cockroach genome reveals convergent evolutionary mechanisms linked to viviparity in insects and beyond.</title>
        <authorList>
            <person name="Fouks B."/>
            <person name="Harrison M.C."/>
            <person name="Mikhailova A.A."/>
            <person name="Marchal E."/>
            <person name="English S."/>
            <person name="Carruthers M."/>
            <person name="Jennings E.C."/>
            <person name="Chiamaka E.L."/>
            <person name="Frigard R.A."/>
            <person name="Pippel M."/>
            <person name="Attardo G.M."/>
            <person name="Benoit J.B."/>
            <person name="Bornberg-Bauer E."/>
            <person name="Tobe S.S."/>
        </authorList>
    </citation>
    <scope>NUCLEOTIDE SEQUENCE</scope>
    <source>
        <strain evidence="3">Stay&amp;Tobe</strain>
    </source>
</reference>
<feature type="region of interest" description="Disordered" evidence="1">
    <location>
        <begin position="94"/>
        <end position="115"/>
    </location>
</feature>
<protein>
    <submittedName>
        <fullName evidence="3">Uncharacterized protein</fullName>
    </submittedName>
</protein>
<keyword evidence="2" id="KW-0472">Membrane</keyword>
<feature type="transmembrane region" description="Helical" evidence="2">
    <location>
        <begin position="26"/>
        <end position="46"/>
    </location>
</feature>